<comment type="similarity">
    <text evidence="4">Belongs to the class I-like SAM-binding methyltransferase superfamily. Cation-dependent O-methyltransferase family.</text>
</comment>
<organism evidence="5 6">
    <name type="scientific">Domibacillus aminovorans</name>
    <dbReference type="NCBI Taxonomy" id="29332"/>
    <lineage>
        <taxon>Bacteria</taxon>
        <taxon>Bacillati</taxon>
        <taxon>Bacillota</taxon>
        <taxon>Bacilli</taxon>
        <taxon>Bacillales</taxon>
        <taxon>Bacillaceae</taxon>
        <taxon>Domibacillus</taxon>
    </lineage>
</organism>
<keyword evidence="4" id="KW-0479">Metal-binding</keyword>
<comment type="caution">
    <text evidence="5">The sequence shown here is derived from an EMBL/GenBank/DDBJ whole genome shotgun (WGS) entry which is preliminary data.</text>
</comment>
<evidence type="ECO:0000256" key="3">
    <source>
        <dbReference type="ARBA" id="ARBA00022691"/>
    </source>
</evidence>
<evidence type="ECO:0000256" key="4">
    <source>
        <dbReference type="HAMAP-Rule" id="MF_02217"/>
    </source>
</evidence>
<sequence length="215" mass="24596">MKDEIHRYIESLLPARVKLFAEMEQYALKHRVPIMEPVGMETLIAMLKLQKPERMLEIGTAIGYSALRMADAVPSLHITTMERDSERHEQALQNIGRSNDEERIHVLFGDALELAEEAEKYGPFDAIFIDAAKGQYRRFFDLYAPMLAPNGVIYSDNVLFKGYAAGIETPSKRIEKMVQKIMDYNEWLMTHPDFQTMILPSGDGIAVSIKRSEEK</sequence>
<dbReference type="Proteomes" id="UP000077271">
    <property type="component" value="Unassembled WGS sequence"/>
</dbReference>
<comment type="function">
    <text evidence="4">Catalyzes the methylation of 5-hydroxyuridine (ho5U) to form 5-methoxyuridine (mo5U) at position 34 in tRNAs.</text>
</comment>
<comment type="catalytic activity">
    <reaction evidence="4">
        <text>5-hydroxyuridine(34) in tRNA + S-adenosyl-L-methionine = 5-methoxyuridine(34) in tRNA + S-adenosyl-L-homocysteine + H(+)</text>
        <dbReference type="Rhea" id="RHEA:60524"/>
        <dbReference type="Rhea" id="RHEA-COMP:13381"/>
        <dbReference type="Rhea" id="RHEA-COMP:15591"/>
        <dbReference type="ChEBI" id="CHEBI:15378"/>
        <dbReference type="ChEBI" id="CHEBI:57856"/>
        <dbReference type="ChEBI" id="CHEBI:59789"/>
        <dbReference type="ChEBI" id="CHEBI:136877"/>
        <dbReference type="ChEBI" id="CHEBI:143860"/>
    </reaction>
</comment>
<keyword evidence="3 4" id="KW-0949">S-adenosyl-L-methionine</keyword>
<proteinExistence type="inferred from homology"/>
<feature type="binding site" evidence="4">
    <location>
        <position position="130"/>
    </location>
    <ligand>
        <name>Mg(2+)</name>
        <dbReference type="ChEBI" id="CHEBI:18420"/>
    </ligand>
</feature>
<keyword evidence="2 4" id="KW-0808">Transferase</keyword>
<dbReference type="Gene3D" id="3.40.50.150">
    <property type="entry name" value="Vaccinia Virus protein VP39"/>
    <property type="match status" value="1"/>
</dbReference>
<feature type="binding site" evidence="4">
    <location>
        <position position="35"/>
    </location>
    <ligand>
        <name>S-adenosyl-L-methionine</name>
        <dbReference type="ChEBI" id="CHEBI:59789"/>
    </ligand>
</feature>
<feature type="binding site" evidence="4">
    <location>
        <position position="65"/>
    </location>
    <ligand>
        <name>S-adenosyl-L-methionine</name>
        <dbReference type="ChEBI" id="CHEBI:59789"/>
    </ligand>
</feature>
<dbReference type="InterPro" id="IPR002935">
    <property type="entry name" value="SAM_O-MeTrfase"/>
</dbReference>
<feature type="binding site" evidence="4">
    <location>
        <position position="82"/>
    </location>
    <ligand>
        <name>S-adenosyl-L-methionine</name>
        <dbReference type="ChEBI" id="CHEBI:59789"/>
    </ligand>
</feature>
<gene>
    <name evidence="4" type="primary">trmR</name>
    <name evidence="5" type="ORF">AWH48_05310</name>
</gene>
<dbReference type="PANTHER" id="PTHR10509:SF14">
    <property type="entry name" value="CAFFEOYL-COA O-METHYLTRANSFERASE 3-RELATED"/>
    <property type="match status" value="1"/>
</dbReference>
<dbReference type="InterPro" id="IPR050362">
    <property type="entry name" value="Cation-dep_OMT"/>
</dbReference>
<dbReference type="HAMAP" id="MF_02217">
    <property type="entry name" value="TrmR_methyltr"/>
    <property type="match status" value="1"/>
</dbReference>
<keyword evidence="4" id="KW-0819">tRNA processing</keyword>
<dbReference type="EMBL" id="LQWZ01000023">
    <property type="protein sequence ID" value="OAH56091.1"/>
    <property type="molecule type" value="Genomic_DNA"/>
</dbReference>
<evidence type="ECO:0000256" key="2">
    <source>
        <dbReference type="ARBA" id="ARBA00022679"/>
    </source>
</evidence>
<dbReference type="GO" id="GO:0008171">
    <property type="term" value="F:O-methyltransferase activity"/>
    <property type="evidence" value="ECO:0007669"/>
    <property type="project" value="InterPro"/>
</dbReference>
<evidence type="ECO:0000313" key="6">
    <source>
        <dbReference type="Proteomes" id="UP000077271"/>
    </source>
</evidence>
<keyword evidence="4" id="KW-0460">Magnesium</keyword>
<dbReference type="OrthoDB" id="9799672at2"/>
<dbReference type="InterPro" id="IPR043675">
    <property type="entry name" value="TrmR_methyltr"/>
</dbReference>
<dbReference type="GO" id="GO:0016300">
    <property type="term" value="F:tRNA (uridine) methyltransferase activity"/>
    <property type="evidence" value="ECO:0007669"/>
    <property type="project" value="UniProtKB-UniRule"/>
</dbReference>
<keyword evidence="1 4" id="KW-0489">Methyltransferase</keyword>
<dbReference type="GO" id="GO:0008757">
    <property type="term" value="F:S-adenosylmethionine-dependent methyltransferase activity"/>
    <property type="evidence" value="ECO:0007669"/>
    <property type="project" value="TreeGrafter"/>
</dbReference>
<dbReference type="GO" id="GO:0030488">
    <property type="term" value="P:tRNA methylation"/>
    <property type="evidence" value="ECO:0007669"/>
    <property type="project" value="UniProtKB-UniRule"/>
</dbReference>
<dbReference type="EC" id="2.1.1.-" evidence="4"/>
<comment type="subunit">
    <text evidence="4">Homodimer.</text>
</comment>
<evidence type="ECO:0000256" key="1">
    <source>
        <dbReference type="ARBA" id="ARBA00022603"/>
    </source>
</evidence>
<dbReference type="GO" id="GO:0000287">
    <property type="term" value="F:magnesium ion binding"/>
    <property type="evidence" value="ECO:0007669"/>
    <property type="project" value="UniProtKB-UniRule"/>
</dbReference>
<dbReference type="PANTHER" id="PTHR10509">
    <property type="entry name" value="O-METHYLTRANSFERASE-RELATED"/>
    <property type="match status" value="1"/>
</dbReference>
<feature type="binding site" evidence="4">
    <location>
        <position position="157"/>
    </location>
    <ligand>
        <name>Mg(2+)</name>
        <dbReference type="ChEBI" id="CHEBI:18420"/>
    </ligand>
</feature>
<dbReference type="PROSITE" id="PS51682">
    <property type="entry name" value="SAM_OMT_I"/>
    <property type="match status" value="1"/>
</dbReference>
<dbReference type="Pfam" id="PF01596">
    <property type="entry name" value="Methyltransf_3"/>
    <property type="match status" value="1"/>
</dbReference>
<accession>A0A177KU12</accession>
<feature type="binding site" evidence="4">
    <location>
        <position position="130"/>
    </location>
    <ligand>
        <name>S-adenosyl-L-methionine</name>
        <dbReference type="ChEBI" id="CHEBI:59789"/>
    </ligand>
</feature>
<dbReference type="InterPro" id="IPR029063">
    <property type="entry name" value="SAM-dependent_MTases_sf"/>
</dbReference>
<protein>
    <recommendedName>
        <fullName evidence="4">tRNA 5-hydroxyuridine methyltransferase</fullName>
        <ecNumber evidence="4">2.1.1.-</ecNumber>
    </recommendedName>
    <alternativeName>
        <fullName evidence="4">ho5U methyltransferase</fullName>
    </alternativeName>
</protein>
<feature type="binding site" evidence="4">
    <location>
        <position position="156"/>
    </location>
    <ligand>
        <name>Mg(2+)</name>
        <dbReference type="ChEBI" id="CHEBI:18420"/>
    </ligand>
</feature>
<dbReference type="SUPFAM" id="SSF53335">
    <property type="entry name" value="S-adenosyl-L-methionine-dependent methyltransferases"/>
    <property type="match status" value="1"/>
</dbReference>
<dbReference type="RefSeq" id="WP_018394008.1">
    <property type="nucleotide sequence ID" value="NZ_LQWZ01000023.1"/>
</dbReference>
<feature type="binding site" evidence="4">
    <location>
        <begin position="110"/>
        <end position="111"/>
    </location>
    <ligand>
        <name>S-adenosyl-L-methionine</name>
        <dbReference type="ChEBI" id="CHEBI:59789"/>
    </ligand>
</feature>
<name>A0A177KU12_9BACI</name>
<dbReference type="AlphaFoldDB" id="A0A177KU12"/>
<evidence type="ECO:0000313" key="5">
    <source>
        <dbReference type="EMBL" id="OAH56091.1"/>
    </source>
</evidence>
<dbReference type="CDD" id="cd02440">
    <property type="entry name" value="AdoMet_MTases"/>
    <property type="match status" value="1"/>
</dbReference>
<reference evidence="5 6" key="1">
    <citation type="submission" date="2016-01" db="EMBL/GenBank/DDBJ databases">
        <title>Investigation of taxonomic status of Bacillus aminovorans.</title>
        <authorList>
            <person name="Verma A."/>
            <person name="Pal Y."/>
            <person name="Krishnamurthi S."/>
        </authorList>
    </citation>
    <scope>NUCLEOTIDE SEQUENCE [LARGE SCALE GENOMIC DNA]</scope>
    <source>
        <strain evidence="5 6">DSM 4337</strain>
    </source>
</reference>